<reference evidence="1 2" key="1">
    <citation type="submission" date="2019-01" db="EMBL/GenBank/DDBJ databases">
        <title>Genomes sequencing and comparative genomics of infectious freshwater microsporidia, Cucumispora dikerogammari and Thelohania contejeani.</title>
        <authorList>
            <person name="Cormier A."/>
            <person name="Giraud I."/>
            <person name="Wattier R."/>
            <person name="Teixeira M."/>
            <person name="Grandjean F."/>
            <person name="Rigaud T."/>
            <person name="Cordaux R."/>
        </authorList>
    </citation>
    <scope>NUCLEOTIDE SEQUENCE [LARGE SCALE GENOMIC DNA]</scope>
    <source>
        <strain evidence="1">T1</strain>
        <tissue evidence="1">Spores</tissue>
    </source>
</reference>
<name>A0ABQ7HWB1_9MICR</name>
<proteinExistence type="predicted"/>
<evidence type="ECO:0000313" key="1">
    <source>
        <dbReference type="EMBL" id="KAF7682437.1"/>
    </source>
</evidence>
<gene>
    <name evidence="1" type="ORF">TCON_2334</name>
</gene>
<sequence>YSSIFIFITKIYKVYSSFIIFNHKKLYRARSNDFVSLKDSSTCMIYRNIDPCDVAIYFYIEYKNVFWRDDALQCQHCGKAKKTIDHLATGCDRMYGHDITLRHNQVFGCITFYLRISVVLKNKKTTISLSPGSYGK</sequence>
<keyword evidence="2" id="KW-1185">Reference proteome</keyword>
<comment type="caution">
    <text evidence="1">The sequence shown here is derived from an EMBL/GenBank/DDBJ whole genome shotgun (WGS) entry which is preliminary data.</text>
</comment>
<accession>A0ABQ7HWB1</accession>
<dbReference type="Proteomes" id="UP001516464">
    <property type="component" value="Unassembled WGS sequence"/>
</dbReference>
<feature type="non-terminal residue" evidence="1">
    <location>
        <position position="1"/>
    </location>
</feature>
<dbReference type="EMBL" id="SBIQ01000261">
    <property type="protein sequence ID" value="KAF7682437.1"/>
    <property type="molecule type" value="Genomic_DNA"/>
</dbReference>
<protein>
    <submittedName>
        <fullName evidence="1">Uncharacterized protein</fullName>
    </submittedName>
</protein>
<organism evidence="1 2">
    <name type="scientific">Astathelohania contejeani</name>
    <dbReference type="NCBI Taxonomy" id="164912"/>
    <lineage>
        <taxon>Eukaryota</taxon>
        <taxon>Fungi</taxon>
        <taxon>Fungi incertae sedis</taxon>
        <taxon>Microsporidia</taxon>
        <taxon>Astathelohaniidae</taxon>
        <taxon>Astathelohania</taxon>
    </lineage>
</organism>
<evidence type="ECO:0000313" key="2">
    <source>
        <dbReference type="Proteomes" id="UP001516464"/>
    </source>
</evidence>